<feature type="transmembrane region" description="Helical" evidence="6">
    <location>
        <begin position="706"/>
        <end position="726"/>
    </location>
</feature>
<keyword evidence="5 6" id="KW-0472">Membrane</keyword>
<evidence type="ECO:0000256" key="6">
    <source>
        <dbReference type="SAM" id="Phobius"/>
    </source>
</evidence>
<organism evidence="7 8">
    <name type="scientific">Rhizobium mongolense USDA 1844</name>
    <dbReference type="NCBI Taxonomy" id="1079460"/>
    <lineage>
        <taxon>Bacteria</taxon>
        <taxon>Pseudomonadati</taxon>
        <taxon>Pseudomonadota</taxon>
        <taxon>Alphaproteobacteria</taxon>
        <taxon>Hyphomicrobiales</taxon>
        <taxon>Rhizobiaceae</taxon>
        <taxon>Rhizobium/Agrobacterium group</taxon>
        <taxon>Rhizobium</taxon>
    </lineage>
</organism>
<name>A0A559TF70_9HYPH</name>
<feature type="transmembrane region" description="Helical" evidence="6">
    <location>
        <begin position="107"/>
        <end position="128"/>
    </location>
</feature>
<sequence length="751" mass="79279">MAPTTTTSLGRAPPQLFGGWEGGLVAFLALLYLAGALVNPAFFGSAEALHALLRDTSRVGIIAVGMTFVIANRDLDLSVGSTYGLVAVAFARLFSPSFLDFDIATSVGLCLLLGAAIGLINGVLVTALKVPAFIATLTMLFIGRGFVLALTHGQAIYYSEKARAAPFFFQLGETNALGFNNQIAIFLVVAVVGAHVLAKTRWGYETLATGGNEQAAVYAGIPTRWVRIRAYLISSLCATLAALLSAAQDKGVTPLYGVSWELTVIASVVIGGASILGGRGRVIGSCFGAAVVVLIDKVLREGWPITRVIVIDGENIAVNAKFTLPAGAVLVFLGLLLVIAVLIEPHLIRRQFAARFWAWLRGRPPPPAYEMGGVALEGVQTKGAMATDMALSASGLGKFLARRDALAIILTVVLWLTGLALRPDYWWHLSNTFAILLNYTELALIAVGLTYVIAAGDIDLSVGAVLALAGSTAAYFLKVLGADPLTAVTMGLLAGMTAGLVNAVVTVGFKLPAFIATLGMFYIARGLAAWFVAGKQLTGWPEGYNLLGRKMNDVFLYFGLSLPSGIMRTVAEVVSVQTIWMFFVALMAGAVLAYTPFGMKVCATGGNIRAAAYAGIDTNRVRFIALMLAALCAAMAGIINVAYFRSFNPVAGQFRELDAIASVIIGGGSIFGGYGTMIGALAGAAVITLVRALMQLNVQGFTMPQHWINVFIGLILIVAVLIDIWVRQANIFGHLLARLARVRRGKEIAHG</sequence>
<accession>A0A559TF70</accession>
<evidence type="ECO:0000256" key="3">
    <source>
        <dbReference type="ARBA" id="ARBA00022692"/>
    </source>
</evidence>
<feature type="transmembrane region" description="Helical" evidence="6">
    <location>
        <begin position="179"/>
        <end position="198"/>
    </location>
</feature>
<protein>
    <submittedName>
        <fullName evidence="7">Ribose transport system permease protein</fullName>
    </submittedName>
</protein>
<proteinExistence type="predicted"/>
<dbReference type="AlphaFoldDB" id="A0A559TF70"/>
<evidence type="ECO:0000256" key="2">
    <source>
        <dbReference type="ARBA" id="ARBA00022475"/>
    </source>
</evidence>
<feature type="transmembrane region" description="Helical" evidence="6">
    <location>
        <begin position="405"/>
        <end position="421"/>
    </location>
</feature>
<dbReference type="CDD" id="cd06579">
    <property type="entry name" value="TM_PBP1_transp_AraH_like"/>
    <property type="match status" value="2"/>
</dbReference>
<dbReference type="PANTHER" id="PTHR32196">
    <property type="entry name" value="ABC TRANSPORTER PERMEASE PROTEIN YPHD-RELATED-RELATED"/>
    <property type="match status" value="1"/>
</dbReference>
<comment type="caution">
    <text evidence="7">The sequence shown here is derived from an EMBL/GenBank/DDBJ whole genome shotgun (WGS) entry which is preliminary data.</text>
</comment>
<feature type="transmembrane region" description="Helical" evidence="6">
    <location>
        <begin position="554"/>
        <end position="571"/>
    </location>
</feature>
<gene>
    <name evidence="7" type="ORF">BCL32_1468</name>
</gene>
<reference evidence="7 8" key="1">
    <citation type="submission" date="2019-06" db="EMBL/GenBank/DDBJ databases">
        <title>Pac Bio to generate improved reference genome sequences for organisms with transposon mutant libraries (support for FEBA project).</title>
        <authorList>
            <person name="Blow M."/>
        </authorList>
    </citation>
    <scope>NUCLEOTIDE SEQUENCE [LARGE SCALE GENOMIC DNA]</scope>
    <source>
        <strain evidence="7 8">USDA 1844</strain>
    </source>
</reference>
<keyword evidence="2" id="KW-1003">Cell membrane</keyword>
<evidence type="ECO:0000256" key="5">
    <source>
        <dbReference type="ARBA" id="ARBA00023136"/>
    </source>
</evidence>
<dbReference type="PANTHER" id="PTHR32196:SF72">
    <property type="entry name" value="RIBOSE IMPORT PERMEASE PROTEIN RBSC"/>
    <property type="match status" value="1"/>
</dbReference>
<evidence type="ECO:0000313" key="7">
    <source>
        <dbReference type="EMBL" id="TVZ73250.1"/>
    </source>
</evidence>
<evidence type="ECO:0000256" key="4">
    <source>
        <dbReference type="ARBA" id="ARBA00022989"/>
    </source>
</evidence>
<dbReference type="EMBL" id="VISO01000002">
    <property type="protein sequence ID" value="TVZ73250.1"/>
    <property type="molecule type" value="Genomic_DNA"/>
</dbReference>
<feature type="transmembrane region" description="Helical" evidence="6">
    <location>
        <begin position="484"/>
        <end position="505"/>
    </location>
</feature>
<feature type="transmembrane region" description="Helical" evidence="6">
    <location>
        <begin position="511"/>
        <end position="533"/>
    </location>
</feature>
<evidence type="ECO:0000313" key="8">
    <source>
        <dbReference type="Proteomes" id="UP000319824"/>
    </source>
</evidence>
<dbReference type="Pfam" id="PF02653">
    <property type="entry name" value="BPD_transp_2"/>
    <property type="match status" value="2"/>
</dbReference>
<feature type="transmembrane region" description="Helical" evidence="6">
    <location>
        <begin position="320"/>
        <end position="343"/>
    </location>
</feature>
<dbReference type="RefSeq" id="WP_022716257.1">
    <property type="nucleotide sequence ID" value="NZ_ATTQ01000009.1"/>
</dbReference>
<feature type="transmembrane region" description="Helical" evidence="6">
    <location>
        <begin position="258"/>
        <end position="276"/>
    </location>
</feature>
<dbReference type="Proteomes" id="UP000319824">
    <property type="component" value="Unassembled WGS sequence"/>
</dbReference>
<feature type="transmembrane region" description="Helical" evidence="6">
    <location>
        <begin position="228"/>
        <end position="246"/>
    </location>
</feature>
<dbReference type="GO" id="GO:0022857">
    <property type="term" value="F:transmembrane transporter activity"/>
    <property type="evidence" value="ECO:0007669"/>
    <property type="project" value="InterPro"/>
</dbReference>
<feature type="transmembrane region" description="Helical" evidence="6">
    <location>
        <begin position="433"/>
        <end position="454"/>
    </location>
</feature>
<comment type="subcellular location">
    <subcellularLocation>
        <location evidence="1">Cell membrane</location>
        <topology evidence="1">Multi-pass membrane protein</topology>
    </subcellularLocation>
</comment>
<dbReference type="InterPro" id="IPR001851">
    <property type="entry name" value="ABC_transp_permease"/>
</dbReference>
<keyword evidence="3 6" id="KW-0812">Transmembrane</keyword>
<feature type="transmembrane region" description="Helical" evidence="6">
    <location>
        <begin position="664"/>
        <end position="694"/>
    </location>
</feature>
<feature type="transmembrane region" description="Helical" evidence="6">
    <location>
        <begin position="24"/>
        <end position="43"/>
    </location>
</feature>
<feature type="transmembrane region" description="Helical" evidence="6">
    <location>
        <begin position="577"/>
        <end position="602"/>
    </location>
</feature>
<dbReference type="GO" id="GO:0005886">
    <property type="term" value="C:plasma membrane"/>
    <property type="evidence" value="ECO:0007669"/>
    <property type="project" value="UniProtKB-SubCell"/>
</dbReference>
<evidence type="ECO:0000256" key="1">
    <source>
        <dbReference type="ARBA" id="ARBA00004651"/>
    </source>
</evidence>
<feature type="transmembrane region" description="Helical" evidence="6">
    <location>
        <begin position="623"/>
        <end position="644"/>
    </location>
</feature>
<keyword evidence="4 6" id="KW-1133">Transmembrane helix</keyword>
<feature type="transmembrane region" description="Helical" evidence="6">
    <location>
        <begin position="460"/>
        <end position="477"/>
    </location>
</feature>
<feature type="transmembrane region" description="Helical" evidence="6">
    <location>
        <begin position="134"/>
        <end position="158"/>
    </location>
</feature>